<accession>A0AAU9UYX1</accession>
<dbReference type="Proteomes" id="UP001153954">
    <property type="component" value="Unassembled WGS sequence"/>
</dbReference>
<dbReference type="AlphaFoldDB" id="A0AAU9UYX1"/>
<sequence>MWDDVVEEEAPKPAEAAAPAPAEGAEGAAPEQPKPEEAEPPPPENLTRGNEPKRLVCKHWVRPKFLQYNYIYDYQRNYYDDLINYMDKRNHGIPVERPVAQTWGERALRTYLSKGYSYSTKKYSKDTTLLRHISVGAKFQRAHTKSLISRKYPKLGINSVYI</sequence>
<evidence type="ECO:0000256" key="1">
    <source>
        <dbReference type="SAM" id="MobiDB-lite"/>
    </source>
</evidence>
<keyword evidence="3" id="KW-1185">Reference proteome</keyword>
<evidence type="ECO:0000313" key="2">
    <source>
        <dbReference type="EMBL" id="CAH2103784.1"/>
    </source>
</evidence>
<proteinExistence type="predicted"/>
<organism evidence="2 3">
    <name type="scientific">Euphydryas editha</name>
    <name type="common">Edith's checkerspot</name>
    <dbReference type="NCBI Taxonomy" id="104508"/>
    <lineage>
        <taxon>Eukaryota</taxon>
        <taxon>Metazoa</taxon>
        <taxon>Ecdysozoa</taxon>
        <taxon>Arthropoda</taxon>
        <taxon>Hexapoda</taxon>
        <taxon>Insecta</taxon>
        <taxon>Pterygota</taxon>
        <taxon>Neoptera</taxon>
        <taxon>Endopterygota</taxon>
        <taxon>Lepidoptera</taxon>
        <taxon>Glossata</taxon>
        <taxon>Ditrysia</taxon>
        <taxon>Papilionoidea</taxon>
        <taxon>Nymphalidae</taxon>
        <taxon>Nymphalinae</taxon>
        <taxon>Euphydryas</taxon>
    </lineage>
</organism>
<feature type="region of interest" description="Disordered" evidence="1">
    <location>
        <begin position="1"/>
        <end position="50"/>
    </location>
</feature>
<gene>
    <name evidence="2" type="ORF">EEDITHA_LOCUS18251</name>
</gene>
<evidence type="ECO:0000313" key="3">
    <source>
        <dbReference type="Proteomes" id="UP001153954"/>
    </source>
</evidence>
<feature type="compositionally biased region" description="Low complexity" evidence="1">
    <location>
        <begin position="13"/>
        <end position="31"/>
    </location>
</feature>
<reference evidence="2" key="1">
    <citation type="submission" date="2022-03" db="EMBL/GenBank/DDBJ databases">
        <authorList>
            <person name="Tunstrom K."/>
        </authorList>
    </citation>
    <scope>NUCLEOTIDE SEQUENCE</scope>
</reference>
<dbReference type="EMBL" id="CAKOGL010000026">
    <property type="protein sequence ID" value="CAH2103784.1"/>
    <property type="molecule type" value="Genomic_DNA"/>
</dbReference>
<comment type="caution">
    <text evidence="2">The sequence shown here is derived from an EMBL/GenBank/DDBJ whole genome shotgun (WGS) entry which is preliminary data.</text>
</comment>
<evidence type="ECO:0008006" key="4">
    <source>
        <dbReference type="Google" id="ProtNLM"/>
    </source>
</evidence>
<protein>
    <recommendedName>
        <fullName evidence="4">Flightin</fullName>
    </recommendedName>
</protein>
<name>A0AAU9UYX1_EUPED</name>